<dbReference type="EMBL" id="JARKHS020031597">
    <property type="protein sequence ID" value="KAK8761035.1"/>
    <property type="molecule type" value="Genomic_DNA"/>
</dbReference>
<reference evidence="2 3" key="1">
    <citation type="journal article" date="2023" name="Arcadia Sci">
        <title>De novo assembly of a long-read Amblyomma americanum tick genome.</title>
        <authorList>
            <person name="Chou S."/>
            <person name="Poskanzer K.E."/>
            <person name="Rollins M."/>
            <person name="Thuy-Boun P.S."/>
        </authorList>
    </citation>
    <scope>NUCLEOTIDE SEQUENCE [LARGE SCALE GENOMIC DNA]</scope>
    <source>
        <strain evidence="2">F_SG_1</strain>
        <tissue evidence="2">Salivary glands</tissue>
    </source>
</reference>
<dbReference type="GO" id="GO:0004222">
    <property type="term" value="F:metalloendopeptidase activity"/>
    <property type="evidence" value="ECO:0007669"/>
    <property type="project" value="InterPro"/>
</dbReference>
<evidence type="ECO:0000313" key="3">
    <source>
        <dbReference type="Proteomes" id="UP001321473"/>
    </source>
</evidence>
<name>A0AAQ4DEZ5_AMBAM</name>
<keyword evidence="3" id="KW-1185">Reference proteome</keyword>
<dbReference type="PANTHER" id="PTHR11733:SF241">
    <property type="entry name" value="GH26575P-RELATED"/>
    <property type="match status" value="1"/>
</dbReference>
<dbReference type="GO" id="GO:0005886">
    <property type="term" value="C:plasma membrane"/>
    <property type="evidence" value="ECO:0007669"/>
    <property type="project" value="TreeGrafter"/>
</dbReference>
<sequence length="92" mass="10401">MEEAFLLYGGTVALWDAYRSEVYLHDRRLPELEEYSEDMLFFIAFCFIQCGGSAMPRDTLCNIPLKSSGYFADTFSCPLGSAMNLGNRCGLY</sequence>
<evidence type="ECO:0000313" key="2">
    <source>
        <dbReference type="EMBL" id="KAK8761035.1"/>
    </source>
</evidence>
<comment type="caution">
    <text evidence="2">The sequence shown here is derived from an EMBL/GenBank/DDBJ whole genome shotgun (WGS) entry which is preliminary data.</text>
</comment>
<dbReference type="SUPFAM" id="SSF55486">
    <property type="entry name" value="Metalloproteases ('zincins'), catalytic domain"/>
    <property type="match status" value="1"/>
</dbReference>
<gene>
    <name evidence="2" type="ORF">V5799_027698</name>
</gene>
<evidence type="ECO:0000259" key="1">
    <source>
        <dbReference type="Pfam" id="PF01431"/>
    </source>
</evidence>
<dbReference type="InterPro" id="IPR000718">
    <property type="entry name" value="Peptidase_M13"/>
</dbReference>
<dbReference type="PANTHER" id="PTHR11733">
    <property type="entry name" value="ZINC METALLOPROTEASE FAMILY M13 NEPRILYSIN-RELATED"/>
    <property type="match status" value="1"/>
</dbReference>
<dbReference type="GO" id="GO:0016485">
    <property type="term" value="P:protein processing"/>
    <property type="evidence" value="ECO:0007669"/>
    <property type="project" value="TreeGrafter"/>
</dbReference>
<dbReference type="InterPro" id="IPR024079">
    <property type="entry name" value="MetalloPept_cat_dom_sf"/>
</dbReference>
<dbReference type="Gene3D" id="3.40.390.10">
    <property type="entry name" value="Collagenase (Catalytic Domain)"/>
    <property type="match status" value="1"/>
</dbReference>
<accession>A0AAQ4DEZ5</accession>
<dbReference type="InterPro" id="IPR018497">
    <property type="entry name" value="Peptidase_M13_C"/>
</dbReference>
<dbReference type="Proteomes" id="UP001321473">
    <property type="component" value="Unassembled WGS sequence"/>
</dbReference>
<organism evidence="2 3">
    <name type="scientific">Amblyomma americanum</name>
    <name type="common">Lone star tick</name>
    <dbReference type="NCBI Taxonomy" id="6943"/>
    <lineage>
        <taxon>Eukaryota</taxon>
        <taxon>Metazoa</taxon>
        <taxon>Ecdysozoa</taxon>
        <taxon>Arthropoda</taxon>
        <taxon>Chelicerata</taxon>
        <taxon>Arachnida</taxon>
        <taxon>Acari</taxon>
        <taxon>Parasitiformes</taxon>
        <taxon>Ixodida</taxon>
        <taxon>Ixodoidea</taxon>
        <taxon>Ixodidae</taxon>
        <taxon>Amblyomminae</taxon>
        <taxon>Amblyomma</taxon>
    </lineage>
</organism>
<proteinExistence type="predicted"/>
<dbReference type="AlphaFoldDB" id="A0AAQ4DEZ5"/>
<dbReference type="Pfam" id="PF01431">
    <property type="entry name" value="Peptidase_M13"/>
    <property type="match status" value="1"/>
</dbReference>
<dbReference type="PROSITE" id="PS51885">
    <property type="entry name" value="NEPRILYSIN"/>
    <property type="match status" value="1"/>
</dbReference>
<protein>
    <recommendedName>
        <fullName evidence="1">Peptidase M13 C-terminal domain-containing protein</fullName>
    </recommendedName>
</protein>
<feature type="domain" description="Peptidase M13 C-terminal" evidence="1">
    <location>
        <begin position="9"/>
        <end position="89"/>
    </location>
</feature>